<dbReference type="InterPro" id="IPR036291">
    <property type="entry name" value="NAD(P)-bd_dom_sf"/>
</dbReference>
<name>Q1D036_MYXXD</name>
<dbReference type="EMBL" id="CP000113">
    <property type="protein sequence ID" value="ABF87027.1"/>
    <property type="molecule type" value="Genomic_DNA"/>
</dbReference>
<feature type="region of interest" description="Disordered" evidence="1">
    <location>
        <begin position="307"/>
        <end position="334"/>
    </location>
</feature>
<dbReference type="eggNOG" id="COG0451">
    <property type="taxonomic scope" value="Bacteria"/>
</dbReference>
<dbReference type="HOGENOM" id="CLU_007383_6_1_7"/>
<proteinExistence type="predicted"/>
<dbReference type="Pfam" id="PF01073">
    <property type="entry name" value="3Beta_HSD"/>
    <property type="match status" value="1"/>
</dbReference>
<evidence type="ECO:0000259" key="2">
    <source>
        <dbReference type="Pfam" id="PF01073"/>
    </source>
</evidence>
<dbReference type="InterPro" id="IPR002225">
    <property type="entry name" value="3Beta_OHSteriod_DH/Estase"/>
</dbReference>
<dbReference type="KEGG" id="mxa:MXAN_5850"/>
<accession>Q1D036</accession>
<organism evidence="3 4">
    <name type="scientific">Myxococcus xanthus (strain DK1622)</name>
    <dbReference type="NCBI Taxonomy" id="246197"/>
    <lineage>
        <taxon>Bacteria</taxon>
        <taxon>Pseudomonadati</taxon>
        <taxon>Myxococcota</taxon>
        <taxon>Myxococcia</taxon>
        <taxon>Myxococcales</taxon>
        <taxon>Cystobacterineae</taxon>
        <taxon>Myxococcaceae</taxon>
        <taxon>Myxococcus</taxon>
    </lineage>
</organism>
<dbReference type="GO" id="GO:0005737">
    <property type="term" value="C:cytoplasm"/>
    <property type="evidence" value="ECO:0007669"/>
    <property type="project" value="TreeGrafter"/>
</dbReference>
<evidence type="ECO:0000313" key="3">
    <source>
        <dbReference type="EMBL" id="ABF87027.1"/>
    </source>
</evidence>
<dbReference type="PANTHER" id="PTHR48079:SF6">
    <property type="entry name" value="NAD(P)-BINDING DOMAIN-CONTAINING PROTEIN-RELATED"/>
    <property type="match status" value="1"/>
</dbReference>
<dbReference type="PANTHER" id="PTHR48079">
    <property type="entry name" value="PROTEIN YEEZ"/>
    <property type="match status" value="1"/>
</dbReference>
<dbReference type="InterPro" id="IPR051783">
    <property type="entry name" value="NAD(P)-dependent_oxidoreduct"/>
</dbReference>
<dbReference type="GO" id="GO:0006694">
    <property type="term" value="P:steroid biosynthetic process"/>
    <property type="evidence" value="ECO:0007669"/>
    <property type="project" value="InterPro"/>
</dbReference>
<sequence>MQAMRAFVTGGSGFVGRHLLTALKVRGTPARALARSAAARASVTEAGGEPFEGDLSDVEKLKAGMEGCDTVFHCAAVVKGWGARSEFYETNVRGTERVLEAARAAGVKRLVHVSTEAVLADGSPLERVDETMPLPERPIGDYPSTKGEAERRVLSVNAPDFVTVVVRPRFIWGAGDTSLLPQFQEAVRTGRFRWFGGGRYLTSTCHVANCVEGMLLAAEKGRGGEAYFLTDGEPVEFRGFITAMLATQGVDAGERTLPYGVAATVASVGDLLWGTFGLGGRPPLTRTEVLLMGREVTVRDDKARRELGYEGRRSREEGLREMKAEHQDTASRML</sequence>
<dbReference type="GO" id="GO:0016616">
    <property type="term" value="F:oxidoreductase activity, acting on the CH-OH group of donors, NAD or NADP as acceptor"/>
    <property type="evidence" value="ECO:0007669"/>
    <property type="project" value="InterPro"/>
</dbReference>
<dbReference type="SUPFAM" id="SSF51735">
    <property type="entry name" value="NAD(P)-binding Rossmann-fold domains"/>
    <property type="match status" value="1"/>
</dbReference>
<dbReference type="Proteomes" id="UP000002402">
    <property type="component" value="Chromosome"/>
</dbReference>
<dbReference type="GO" id="GO:0004029">
    <property type="term" value="F:aldehyde dehydrogenase (NAD+) activity"/>
    <property type="evidence" value="ECO:0007669"/>
    <property type="project" value="TreeGrafter"/>
</dbReference>
<reference evidence="3 4" key="1">
    <citation type="journal article" date="2006" name="Proc. Natl. Acad. Sci. U.S.A.">
        <title>Evolution of sensory complexity recorded in a myxobacterial genome.</title>
        <authorList>
            <person name="Goldman B.S."/>
            <person name="Nierman W.C."/>
            <person name="Kaiser D."/>
            <person name="Slater S.C."/>
            <person name="Durkin A.S."/>
            <person name="Eisen J.A."/>
            <person name="Ronning C.M."/>
            <person name="Barbazuk W.B."/>
            <person name="Blanchard M."/>
            <person name="Field C."/>
            <person name="Halling C."/>
            <person name="Hinkle G."/>
            <person name="Iartchuk O."/>
            <person name="Kim H.S."/>
            <person name="Mackenzie C."/>
            <person name="Madupu R."/>
            <person name="Miller N."/>
            <person name="Shvartsbeyn A."/>
            <person name="Sullivan S.A."/>
            <person name="Vaudin M."/>
            <person name="Wiegand R."/>
            <person name="Kaplan H.B."/>
        </authorList>
    </citation>
    <scope>NUCLEOTIDE SEQUENCE [LARGE SCALE GENOMIC DNA]</scope>
    <source>
        <strain evidence="4">DK1622</strain>
    </source>
</reference>
<dbReference type="STRING" id="246197.MXAN_5850"/>
<feature type="domain" description="3-beta hydroxysteroid dehydrogenase/isomerase" evidence="2">
    <location>
        <begin position="8"/>
        <end position="256"/>
    </location>
</feature>
<gene>
    <name evidence="3" type="ordered locus">MXAN_5850</name>
</gene>
<evidence type="ECO:0000256" key="1">
    <source>
        <dbReference type="SAM" id="MobiDB-lite"/>
    </source>
</evidence>
<protein>
    <submittedName>
        <fullName evidence="3">NAD dependent epimerase/dehydratase family protein</fullName>
    </submittedName>
</protein>
<dbReference type="EnsemblBacteria" id="ABF87027">
    <property type="protein sequence ID" value="ABF87027"/>
    <property type="gene ID" value="MXAN_5850"/>
</dbReference>
<keyword evidence="4" id="KW-1185">Reference proteome</keyword>
<dbReference type="AlphaFoldDB" id="Q1D036"/>
<evidence type="ECO:0000313" key="4">
    <source>
        <dbReference type="Proteomes" id="UP000002402"/>
    </source>
</evidence>
<dbReference type="Gene3D" id="3.40.50.720">
    <property type="entry name" value="NAD(P)-binding Rossmann-like Domain"/>
    <property type="match status" value="1"/>
</dbReference>